<evidence type="ECO:0008006" key="5">
    <source>
        <dbReference type="Google" id="ProtNLM"/>
    </source>
</evidence>
<keyword evidence="4" id="KW-1185">Reference proteome</keyword>
<dbReference type="eggNOG" id="COG4694">
    <property type="taxonomic scope" value="Bacteria"/>
</dbReference>
<feature type="transmembrane region" description="Helical" evidence="2">
    <location>
        <begin position="20"/>
        <end position="44"/>
    </location>
</feature>
<reference evidence="3 4" key="1">
    <citation type="submission" date="2013-03" db="EMBL/GenBank/DDBJ databases">
        <title>The Genome Sequence of Enterococcus sulfureus ATCC_49903 (PacBio/Illumina hybrid assembly).</title>
        <authorList>
            <consortium name="The Broad Institute Genomics Platform"/>
            <consortium name="The Broad Institute Genome Sequencing Center for Infectious Disease"/>
            <person name="Earl A."/>
            <person name="Russ C."/>
            <person name="Gilmore M."/>
            <person name="Surin D."/>
            <person name="Walker B."/>
            <person name="Young S."/>
            <person name="Zeng Q."/>
            <person name="Gargeya S."/>
            <person name="Fitzgerald M."/>
            <person name="Haas B."/>
            <person name="Abouelleil A."/>
            <person name="Allen A.W."/>
            <person name="Alvarado L."/>
            <person name="Arachchi H.M."/>
            <person name="Berlin A.M."/>
            <person name="Chapman S.B."/>
            <person name="Gainer-Dewar J."/>
            <person name="Goldberg J."/>
            <person name="Griggs A."/>
            <person name="Gujja S."/>
            <person name="Hansen M."/>
            <person name="Howarth C."/>
            <person name="Imamovic A."/>
            <person name="Ireland A."/>
            <person name="Larimer J."/>
            <person name="McCowan C."/>
            <person name="Murphy C."/>
            <person name="Pearson M."/>
            <person name="Poon T.W."/>
            <person name="Priest M."/>
            <person name="Roberts A."/>
            <person name="Saif S."/>
            <person name="Shea T."/>
            <person name="Sisk P."/>
            <person name="Sykes S."/>
            <person name="Wortman J."/>
            <person name="Nusbaum C."/>
            <person name="Birren B."/>
        </authorList>
    </citation>
    <scope>NUCLEOTIDE SEQUENCE [LARGE SCALE GENOMIC DNA]</scope>
    <source>
        <strain evidence="3 4">ATCC 49903</strain>
    </source>
</reference>
<comment type="caution">
    <text evidence="3">The sequence shown here is derived from an EMBL/GenBank/DDBJ whole genome shotgun (WGS) entry which is preliminary data.</text>
</comment>
<gene>
    <name evidence="3" type="ORF">I573_01682</name>
</gene>
<name>S0NR51_9ENTE</name>
<accession>S0NR51</accession>
<evidence type="ECO:0000256" key="1">
    <source>
        <dbReference type="SAM" id="Coils"/>
    </source>
</evidence>
<feature type="transmembrane region" description="Helical" evidence="2">
    <location>
        <begin position="313"/>
        <end position="337"/>
    </location>
</feature>
<dbReference type="PATRIC" id="fig|1140003.3.peg.953"/>
<evidence type="ECO:0000313" key="3">
    <source>
        <dbReference type="EMBL" id="EOT83957.1"/>
    </source>
</evidence>
<keyword evidence="2" id="KW-0472">Membrane</keyword>
<feature type="coiled-coil region" evidence="1">
    <location>
        <begin position="262"/>
        <end position="307"/>
    </location>
</feature>
<dbReference type="STRING" id="1140003.OMY_00996"/>
<evidence type="ECO:0000256" key="2">
    <source>
        <dbReference type="SAM" id="Phobius"/>
    </source>
</evidence>
<keyword evidence="2" id="KW-1133">Transmembrane helix</keyword>
<proteinExistence type="predicted"/>
<sequence length="341" mass="36128">MEHKRNEYFTPNEAGINISWGSVVAGVISFFAIFMTFGLIGSAIGFGAVDPTAKDPFDGVGTGLLIWTIVTLVVSLGLAGFISGVAARKVGWMHGFLTWATSMMVVTLIVSFTAITTLSAVGSLLGNVTSTVTDGASSVASATGDAISKSFDTVTKEVGSVNTDDLQANVTKYLQDTDVAELQPDYLKNQLSEATDEITNAGKEIVKNPDDADKIIDTTADSLQEKAKKIGDSVDRDAIANAVSKNTELSEEEAQQATDTIYNQLQTASSEAQKQLDMARENVDQLKSEIKDTVEEAKQTADDVSDTTAKASIWGFVAMILGLIITSIAGMFGASLARPRD</sequence>
<dbReference type="AlphaFoldDB" id="S0NR51"/>
<dbReference type="Proteomes" id="UP000015961">
    <property type="component" value="Unassembled WGS sequence"/>
</dbReference>
<dbReference type="OrthoDB" id="2154696at2"/>
<feature type="transmembrane region" description="Helical" evidence="2">
    <location>
        <begin position="64"/>
        <end position="87"/>
    </location>
</feature>
<keyword evidence="2" id="KW-0812">Transmembrane</keyword>
<dbReference type="RefSeq" id="WP_016185448.1">
    <property type="nucleotide sequence ID" value="NZ_ASWO01000005.1"/>
</dbReference>
<protein>
    <recommendedName>
        <fullName evidence="5">CAP-Gly protein</fullName>
    </recommendedName>
</protein>
<evidence type="ECO:0000313" key="4">
    <source>
        <dbReference type="Proteomes" id="UP000015961"/>
    </source>
</evidence>
<feature type="transmembrane region" description="Helical" evidence="2">
    <location>
        <begin position="99"/>
        <end position="125"/>
    </location>
</feature>
<dbReference type="EMBL" id="ASWO01000005">
    <property type="protein sequence ID" value="EOT83957.1"/>
    <property type="molecule type" value="Genomic_DNA"/>
</dbReference>
<organism evidence="3 4">
    <name type="scientific">Enterococcus sulfureus ATCC 49903</name>
    <dbReference type="NCBI Taxonomy" id="1140003"/>
    <lineage>
        <taxon>Bacteria</taxon>
        <taxon>Bacillati</taxon>
        <taxon>Bacillota</taxon>
        <taxon>Bacilli</taxon>
        <taxon>Lactobacillales</taxon>
        <taxon>Enterococcaceae</taxon>
        <taxon>Enterococcus</taxon>
    </lineage>
</organism>
<keyword evidence="1" id="KW-0175">Coiled coil</keyword>